<dbReference type="Pfam" id="PF25545">
    <property type="entry name" value="DUF7924"/>
    <property type="match status" value="1"/>
</dbReference>
<feature type="domain" description="DUF7924" evidence="2">
    <location>
        <begin position="58"/>
        <end position="226"/>
    </location>
</feature>
<organism evidence="3 4">
    <name type="scientific">Ramalina farinacea</name>
    <dbReference type="NCBI Taxonomy" id="258253"/>
    <lineage>
        <taxon>Eukaryota</taxon>
        <taxon>Fungi</taxon>
        <taxon>Dikarya</taxon>
        <taxon>Ascomycota</taxon>
        <taxon>Pezizomycotina</taxon>
        <taxon>Lecanoromycetes</taxon>
        <taxon>OSLEUM clade</taxon>
        <taxon>Lecanoromycetidae</taxon>
        <taxon>Lecanorales</taxon>
        <taxon>Lecanorineae</taxon>
        <taxon>Ramalinaceae</taxon>
        <taxon>Ramalina</taxon>
    </lineage>
</organism>
<gene>
    <name evidence="3" type="ORF">OHK93_007379</name>
</gene>
<evidence type="ECO:0000313" key="3">
    <source>
        <dbReference type="EMBL" id="MDI1488105.1"/>
    </source>
</evidence>
<proteinExistence type="predicted"/>
<name>A0AA43QPL2_9LECA</name>
<dbReference type="InterPro" id="IPR057684">
    <property type="entry name" value="DUF7924"/>
</dbReference>
<keyword evidence="4" id="KW-1185">Reference proteome</keyword>
<dbReference type="EMBL" id="JAPUFD010000007">
    <property type="protein sequence ID" value="MDI1488105.1"/>
    <property type="molecule type" value="Genomic_DNA"/>
</dbReference>
<dbReference type="AlphaFoldDB" id="A0AA43QPL2"/>
<sequence length="255" mass="29086">MLLRVLNETDLKPGRDWLDAKDHLWGRCEIDFLDDCMPPTRTGDAWLDKLTEQLPQVEVPRPHIAWGIYESAFTKTQKLILCNQANELAGPGLYDIFCVLEAKSMNYPLEAAENSCMRCGCAMVNTRRSLNRAPSPSAKELPASSLGFTSSPKPDEDSFAFSIAVGPQQARIFVNWALVYPADVVEWQMHLLRDYHFRRLDDIEQLHHDMDNIMEWGVTFRKQKVTELCGKIEEQGIVMEKPPSKKVEITEDESS</sequence>
<evidence type="ECO:0000259" key="2">
    <source>
        <dbReference type="Pfam" id="PF25545"/>
    </source>
</evidence>
<reference evidence="3" key="1">
    <citation type="journal article" date="2023" name="Genome Biol. Evol.">
        <title>First Whole Genome Sequence and Flow Cytometry Genome Size Data for the Lichen-Forming Fungus Ramalina farinacea (Ascomycota).</title>
        <authorList>
            <person name="Llewellyn T."/>
            <person name="Mian S."/>
            <person name="Hill R."/>
            <person name="Leitch I.J."/>
            <person name="Gaya E."/>
        </authorList>
    </citation>
    <scope>NUCLEOTIDE SEQUENCE</scope>
    <source>
        <strain evidence="3">LIQ254RAFAR</strain>
    </source>
</reference>
<comment type="caution">
    <text evidence="3">The sequence shown here is derived from an EMBL/GenBank/DDBJ whole genome shotgun (WGS) entry which is preliminary data.</text>
</comment>
<protein>
    <recommendedName>
        <fullName evidence="2">DUF7924 domain-containing protein</fullName>
    </recommendedName>
</protein>
<accession>A0AA43QPL2</accession>
<dbReference type="Proteomes" id="UP001161017">
    <property type="component" value="Unassembled WGS sequence"/>
</dbReference>
<evidence type="ECO:0000313" key="4">
    <source>
        <dbReference type="Proteomes" id="UP001161017"/>
    </source>
</evidence>
<feature type="region of interest" description="Disordered" evidence="1">
    <location>
        <begin position="132"/>
        <end position="151"/>
    </location>
</feature>
<evidence type="ECO:0000256" key="1">
    <source>
        <dbReference type="SAM" id="MobiDB-lite"/>
    </source>
</evidence>